<organism evidence="6 7">
    <name type="scientific">Thyridium curvatum</name>
    <dbReference type="NCBI Taxonomy" id="1093900"/>
    <lineage>
        <taxon>Eukaryota</taxon>
        <taxon>Fungi</taxon>
        <taxon>Dikarya</taxon>
        <taxon>Ascomycota</taxon>
        <taxon>Pezizomycotina</taxon>
        <taxon>Sordariomycetes</taxon>
        <taxon>Sordariomycetidae</taxon>
        <taxon>Thyridiales</taxon>
        <taxon>Thyridiaceae</taxon>
        <taxon>Thyridium</taxon>
    </lineage>
</organism>
<dbReference type="OrthoDB" id="1898221at2759"/>
<dbReference type="AlphaFoldDB" id="A0A507BF54"/>
<proteinExistence type="predicted"/>
<dbReference type="RefSeq" id="XP_030999095.1">
    <property type="nucleotide sequence ID" value="XM_031137282.1"/>
</dbReference>
<evidence type="ECO:0000256" key="1">
    <source>
        <dbReference type="ARBA" id="ARBA00004127"/>
    </source>
</evidence>
<protein>
    <recommendedName>
        <fullName evidence="8">FAR-17a/AIG1-like protein</fullName>
    </recommendedName>
</protein>
<feature type="transmembrane region" description="Helical" evidence="5">
    <location>
        <begin position="128"/>
        <end position="146"/>
    </location>
</feature>
<dbReference type="InterPro" id="IPR006838">
    <property type="entry name" value="ADTRP_AIG1"/>
</dbReference>
<evidence type="ECO:0000256" key="5">
    <source>
        <dbReference type="SAM" id="Phobius"/>
    </source>
</evidence>
<dbReference type="PANTHER" id="PTHR10989:SF16">
    <property type="entry name" value="AT02829P-RELATED"/>
    <property type="match status" value="1"/>
</dbReference>
<feature type="transmembrane region" description="Helical" evidence="5">
    <location>
        <begin position="51"/>
        <end position="77"/>
    </location>
</feature>
<dbReference type="EMBL" id="SKBQ01000013">
    <property type="protein sequence ID" value="TPX17384.1"/>
    <property type="molecule type" value="Genomic_DNA"/>
</dbReference>
<dbReference type="PANTHER" id="PTHR10989">
    <property type="entry name" value="ANDROGEN-INDUCED PROTEIN 1-RELATED"/>
    <property type="match status" value="1"/>
</dbReference>
<evidence type="ECO:0000313" key="7">
    <source>
        <dbReference type="Proteomes" id="UP000319257"/>
    </source>
</evidence>
<feature type="transmembrane region" description="Helical" evidence="5">
    <location>
        <begin position="20"/>
        <end position="39"/>
    </location>
</feature>
<evidence type="ECO:0008006" key="8">
    <source>
        <dbReference type="Google" id="ProtNLM"/>
    </source>
</evidence>
<dbReference type="Proteomes" id="UP000319257">
    <property type="component" value="Unassembled WGS sequence"/>
</dbReference>
<feature type="transmembrane region" description="Helical" evidence="5">
    <location>
        <begin position="89"/>
        <end position="108"/>
    </location>
</feature>
<evidence type="ECO:0000256" key="3">
    <source>
        <dbReference type="ARBA" id="ARBA00022989"/>
    </source>
</evidence>
<evidence type="ECO:0000256" key="2">
    <source>
        <dbReference type="ARBA" id="ARBA00022692"/>
    </source>
</evidence>
<keyword evidence="2 5" id="KW-0812">Transmembrane</keyword>
<accession>A0A507BF54</accession>
<reference evidence="6 7" key="1">
    <citation type="submission" date="2019-06" db="EMBL/GenBank/DDBJ databases">
        <title>Draft genome sequence of the filamentous fungus Phialemoniopsis curvata isolated from diesel fuel.</title>
        <authorList>
            <person name="Varaljay V.A."/>
            <person name="Lyon W.J."/>
            <person name="Crouch A.L."/>
            <person name="Drake C.E."/>
            <person name="Hollomon J.M."/>
            <person name="Nadeau L.J."/>
            <person name="Nunn H.S."/>
            <person name="Stevenson B.S."/>
            <person name="Bojanowski C.L."/>
            <person name="Crookes-Goodson W.J."/>
        </authorList>
    </citation>
    <scope>NUCLEOTIDE SEQUENCE [LARGE SCALE GENOMIC DNA]</scope>
    <source>
        <strain evidence="6 7">D216</strain>
    </source>
</reference>
<keyword evidence="3 5" id="KW-1133">Transmembrane helix</keyword>
<feature type="transmembrane region" description="Helical" evidence="5">
    <location>
        <begin position="153"/>
        <end position="171"/>
    </location>
</feature>
<feature type="transmembrane region" description="Helical" evidence="5">
    <location>
        <begin position="195"/>
        <end position="216"/>
    </location>
</feature>
<keyword evidence="4 5" id="KW-0472">Membrane</keyword>
<comment type="caution">
    <text evidence="6">The sequence shown here is derived from an EMBL/GenBank/DDBJ whole genome shotgun (WGS) entry which is preliminary data.</text>
</comment>
<keyword evidence="7" id="KW-1185">Reference proteome</keyword>
<dbReference type="GeneID" id="41970474"/>
<evidence type="ECO:0000256" key="4">
    <source>
        <dbReference type="ARBA" id="ARBA00023136"/>
    </source>
</evidence>
<dbReference type="STRING" id="1093900.A0A507BF54"/>
<comment type="subcellular location">
    <subcellularLocation>
        <location evidence="1">Endomembrane system</location>
        <topology evidence="1">Multi-pass membrane protein</topology>
    </subcellularLocation>
</comment>
<dbReference type="GO" id="GO:0016020">
    <property type="term" value="C:membrane"/>
    <property type="evidence" value="ECO:0007669"/>
    <property type="project" value="InterPro"/>
</dbReference>
<gene>
    <name evidence="6" type="ORF">E0L32_003027</name>
</gene>
<dbReference type="Pfam" id="PF04750">
    <property type="entry name" value="Far-17a_AIG1"/>
    <property type="match status" value="1"/>
</dbReference>
<dbReference type="InParanoid" id="A0A507BF54"/>
<sequence>MAARHPLQRLASPSRSFSALLHIAGIVSFSASFRYLQLYPQLPDTTYGGHFQFLTIIGLGLALMTMVSGLLADLFLIPQFFTVKNSLSVCSTPLAVLVSILYWGLVSIDKSLVVPPDVQHLLPIIPDVGFHAMPAILLSLDLLLLSPPWTIRMYSAMSLSMVLAFLYWGWVEWCFTKNGFYPYPIFEILSTSQRVVLFTVSAFLMTLSTLALKWVYGKLNGIEMFQKEAVNPIKAD</sequence>
<evidence type="ECO:0000313" key="6">
    <source>
        <dbReference type="EMBL" id="TPX17384.1"/>
    </source>
</evidence>
<dbReference type="GO" id="GO:0012505">
    <property type="term" value="C:endomembrane system"/>
    <property type="evidence" value="ECO:0007669"/>
    <property type="project" value="UniProtKB-SubCell"/>
</dbReference>
<name>A0A507BF54_9PEZI</name>